<dbReference type="EMBL" id="CP025583">
    <property type="protein sequence ID" value="AUM74792.1"/>
    <property type="molecule type" value="Genomic_DNA"/>
</dbReference>
<accession>A0A2K9MH29</accession>
<dbReference type="OrthoDB" id="7775757at2"/>
<reference evidence="2" key="1">
    <citation type="submission" date="2017-12" db="EMBL/GenBank/DDBJ databases">
        <title>Genomic analysis of Paracoccus sp. CBA4604.</title>
        <authorList>
            <person name="Roh S.W."/>
            <person name="Kim J.Y."/>
            <person name="Kim J.S."/>
        </authorList>
    </citation>
    <scope>NUCLEOTIDE SEQUENCE [LARGE SCALE GENOMIC DNA]</scope>
    <source>
        <strain evidence="2">CBA4604</strain>
    </source>
</reference>
<proteinExistence type="predicted"/>
<dbReference type="Proteomes" id="UP000234882">
    <property type="component" value="Chromosome"/>
</dbReference>
<sequence>MTAALRFEDFAPPRPARALFTADEMRRQCQRAAEDAARAAREADLLALTEALRDAALQAQDRATLRQRTIDETLQAVTPVLRAIVSQLSTGMEDRICALVGAELQRLCHAGLTPACRVAGPPQLIDRLTDHVAGLGLSGIEMVPGETTEITFEGGRISVDPQEISARLTALLDEFVPAKEA</sequence>
<keyword evidence="2" id="KW-1185">Reference proteome</keyword>
<gene>
    <name evidence="1" type="ORF">CYR75_11320</name>
</gene>
<organism evidence="1 2">
    <name type="scientific">Paracoccus jeotgali</name>
    <dbReference type="NCBI Taxonomy" id="2065379"/>
    <lineage>
        <taxon>Bacteria</taxon>
        <taxon>Pseudomonadati</taxon>
        <taxon>Pseudomonadota</taxon>
        <taxon>Alphaproteobacteria</taxon>
        <taxon>Rhodobacterales</taxon>
        <taxon>Paracoccaceae</taxon>
        <taxon>Paracoccus</taxon>
    </lineage>
</organism>
<dbReference type="AlphaFoldDB" id="A0A2K9MH29"/>
<dbReference type="RefSeq" id="WP_101500137.1">
    <property type="nucleotide sequence ID" value="NZ_CP025583.1"/>
</dbReference>
<evidence type="ECO:0008006" key="3">
    <source>
        <dbReference type="Google" id="ProtNLM"/>
    </source>
</evidence>
<name>A0A2K9MH29_9RHOB</name>
<evidence type="ECO:0000313" key="2">
    <source>
        <dbReference type="Proteomes" id="UP000234882"/>
    </source>
</evidence>
<protein>
    <recommendedName>
        <fullName evidence="3">Flagellar assembly protein FliH/Type III secretion system HrpE domain-containing protein</fullName>
    </recommendedName>
</protein>
<dbReference type="KEGG" id="paru:CYR75_11320"/>
<evidence type="ECO:0000313" key="1">
    <source>
        <dbReference type="EMBL" id="AUM74792.1"/>
    </source>
</evidence>